<protein>
    <submittedName>
        <fullName evidence="2">Transmembrane protein 45B</fullName>
    </submittedName>
</protein>
<organism evidence="2 3">
    <name type="scientific">Armadillidium nasatum</name>
    <dbReference type="NCBI Taxonomy" id="96803"/>
    <lineage>
        <taxon>Eukaryota</taxon>
        <taxon>Metazoa</taxon>
        <taxon>Ecdysozoa</taxon>
        <taxon>Arthropoda</taxon>
        <taxon>Crustacea</taxon>
        <taxon>Multicrustacea</taxon>
        <taxon>Malacostraca</taxon>
        <taxon>Eumalacostraca</taxon>
        <taxon>Peracarida</taxon>
        <taxon>Isopoda</taxon>
        <taxon>Oniscidea</taxon>
        <taxon>Crinocheta</taxon>
        <taxon>Armadillidiidae</taxon>
        <taxon>Armadillidium</taxon>
    </lineage>
</organism>
<dbReference type="OrthoDB" id="6504688at2759"/>
<keyword evidence="1" id="KW-1133">Transmembrane helix</keyword>
<dbReference type="PANTHER" id="PTHR16007:SF15">
    <property type="entry name" value="TRANSMEMBRANE PROTEIN 45B"/>
    <property type="match status" value="1"/>
</dbReference>
<evidence type="ECO:0000313" key="3">
    <source>
        <dbReference type="Proteomes" id="UP000326759"/>
    </source>
</evidence>
<name>A0A5N5T8U6_9CRUS</name>
<keyword evidence="1" id="KW-0472">Membrane</keyword>
<dbReference type="InterPro" id="IPR042127">
    <property type="entry name" value="TMEM45"/>
</dbReference>
<dbReference type="EMBL" id="SEYY01010482">
    <property type="protein sequence ID" value="KAB7501485.1"/>
    <property type="molecule type" value="Genomic_DNA"/>
</dbReference>
<dbReference type="PANTHER" id="PTHR16007">
    <property type="entry name" value="EPIDIDYMAL MEMBRANE PROTEIN E9-RELATED"/>
    <property type="match status" value="1"/>
</dbReference>
<comment type="caution">
    <text evidence="2">The sequence shown here is derived from an EMBL/GenBank/DDBJ whole genome shotgun (WGS) entry which is preliminary data.</text>
</comment>
<evidence type="ECO:0000313" key="2">
    <source>
        <dbReference type="EMBL" id="KAB7501485.1"/>
    </source>
</evidence>
<feature type="transmembrane region" description="Helical" evidence="1">
    <location>
        <begin position="12"/>
        <end position="31"/>
    </location>
</feature>
<keyword evidence="1 2" id="KW-0812">Transmembrane</keyword>
<dbReference type="Proteomes" id="UP000326759">
    <property type="component" value="Unassembled WGS sequence"/>
</dbReference>
<gene>
    <name evidence="2" type="ORF">Anas_12107</name>
</gene>
<accession>A0A5N5T8U6</accession>
<dbReference type="AlphaFoldDB" id="A0A5N5T8U6"/>
<proteinExistence type="predicted"/>
<keyword evidence="3" id="KW-1185">Reference proteome</keyword>
<reference evidence="2 3" key="1">
    <citation type="journal article" date="2019" name="PLoS Biol.">
        <title>Sex chromosomes control vertical transmission of feminizing Wolbachia symbionts in an isopod.</title>
        <authorList>
            <person name="Becking T."/>
            <person name="Chebbi M.A."/>
            <person name="Giraud I."/>
            <person name="Moumen B."/>
            <person name="Laverre T."/>
            <person name="Caubet Y."/>
            <person name="Peccoud J."/>
            <person name="Gilbert C."/>
            <person name="Cordaux R."/>
        </authorList>
    </citation>
    <scope>NUCLEOTIDE SEQUENCE [LARGE SCALE GENOMIC DNA]</scope>
    <source>
        <strain evidence="2">ANa2</strain>
        <tissue evidence="2">Whole body excluding digestive tract and cuticle</tissue>
    </source>
</reference>
<evidence type="ECO:0000256" key="1">
    <source>
        <dbReference type="SAM" id="Phobius"/>
    </source>
</evidence>
<sequence>MGSLSGHILPGSFFLLFGLWWSWSVFHKYFLSLKEAKKGEGLTRRRKRNSRYTNTVSYPCFACKRIPIEGIIKLAVCTIGLIGKKIKQKKFTLLVTGNDAYLGFMA</sequence>